<evidence type="ECO:0000256" key="1">
    <source>
        <dbReference type="SAM" id="Phobius"/>
    </source>
</evidence>
<keyword evidence="1" id="KW-1133">Transmembrane helix</keyword>
<reference evidence="2" key="1">
    <citation type="submission" date="2020-08" db="EMBL/GenBank/DDBJ databases">
        <authorList>
            <person name="Liu C."/>
            <person name="Sun Q."/>
        </authorList>
    </citation>
    <scope>NUCLEOTIDE SEQUENCE</scope>
    <source>
        <strain evidence="2">BX16</strain>
    </source>
</reference>
<evidence type="ECO:0000313" key="3">
    <source>
        <dbReference type="Proteomes" id="UP000644115"/>
    </source>
</evidence>
<dbReference type="Proteomes" id="UP000644115">
    <property type="component" value="Unassembled WGS sequence"/>
</dbReference>
<evidence type="ECO:0008006" key="4">
    <source>
        <dbReference type="Google" id="ProtNLM"/>
    </source>
</evidence>
<keyword evidence="1" id="KW-0812">Transmembrane</keyword>
<feature type="transmembrane region" description="Helical" evidence="1">
    <location>
        <begin position="9"/>
        <end position="29"/>
    </location>
</feature>
<keyword evidence="1" id="KW-0472">Membrane</keyword>
<feature type="transmembrane region" description="Helical" evidence="1">
    <location>
        <begin position="81"/>
        <end position="105"/>
    </location>
</feature>
<evidence type="ECO:0000313" key="2">
    <source>
        <dbReference type="EMBL" id="MBC5999986.1"/>
    </source>
</evidence>
<feature type="transmembrane region" description="Helical" evidence="1">
    <location>
        <begin position="117"/>
        <end position="141"/>
    </location>
</feature>
<protein>
    <recommendedName>
        <fullName evidence="4">Transmembrane protein</fullName>
    </recommendedName>
</protein>
<feature type="transmembrane region" description="Helical" evidence="1">
    <location>
        <begin position="54"/>
        <end position="74"/>
    </location>
</feature>
<dbReference type="EMBL" id="JACRWC010000104">
    <property type="protein sequence ID" value="MBC5999986.1"/>
    <property type="molecule type" value="Genomic_DNA"/>
</dbReference>
<proteinExistence type="predicted"/>
<keyword evidence="3" id="KW-1185">Reference proteome</keyword>
<comment type="caution">
    <text evidence="2">The sequence shown here is derived from an EMBL/GenBank/DDBJ whole genome shotgun (WGS) entry which is preliminary data.</text>
</comment>
<gene>
    <name evidence="2" type="ORF">H8876_08235</name>
</gene>
<dbReference type="AlphaFoldDB" id="A0A923NF76"/>
<accession>A0A923NF76</accession>
<organism evidence="2 3">
    <name type="scientific">Lentihominibacter faecis</name>
    <dbReference type="NCBI Taxonomy" id="2764712"/>
    <lineage>
        <taxon>Bacteria</taxon>
        <taxon>Bacillati</taxon>
        <taxon>Bacillota</taxon>
        <taxon>Clostridia</taxon>
        <taxon>Peptostreptococcales</taxon>
        <taxon>Anaerovoracaceae</taxon>
        <taxon>Lentihominibacter</taxon>
    </lineage>
</organism>
<name>A0A923NF76_9FIRM</name>
<dbReference type="RefSeq" id="WP_249287346.1">
    <property type="nucleotide sequence ID" value="NZ_JACRWC010000104.1"/>
</dbReference>
<sequence length="149" mass="16639">MKYVSYREIGIKACGLVAIIAMFLPFIHVEDYYQLSVFDMFFGLEEVSVNSPEVMTYVILLLFALIMAIAVIVLNEDYIIVFALVGLILTVLARFLPGMVIRHYLNGTIGSSFEMDILQFGAGWWIMLAGFAAATIGGFIAKKQTNSYE</sequence>